<dbReference type="AlphaFoldDB" id="W2RR87"/>
<dbReference type="GeneID" id="19974208"/>
<dbReference type="HOGENOM" id="CLU_3224544_0_0_1"/>
<gene>
    <name evidence="1" type="ORF">HMPREF1541_06869</name>
</gene>
<dbReference type="InParanoid" id="W2RR87"/>
<reference evidence="1 2" key="1">
    <citation type="submission" date="2013-03" db="EMBL/GenBank/DDBJ databases">
        <title>The Genome Sequence of Phialophora europaea CBS 101466.</title>
        <authorList>
            <consortium name="The Broad Institute Genomics Platform"/>
            <person name="Cuomo C."/>
            <person name="de Hoog S."/>
            <person name="Gorbushina A."/>
            <person name="Walker B."/>
            <person name="Young S.K."/>
            <person name="Zeng Q."/>
            <person name="Gargeya S."/>
            <person name="Fitzgerald M."/>
            <person name="Haas B."/>
            <person name="Abouelleil A."/>
            <person name="Allen A.W."/>
            <person name="Alvarado L."/>
            <person name="Arachchi H.M."/>
            <person name="Berlin A.M."/>
            <person name="Chapman S.B."/>
            <person name="Gainer-Dewar J."/>
            <person name="Goldberg J."/>
            <person name="Griggs A."/>
            <person name="Gujja S."/>
            <person name="Hansen M."/>
            <person name="Howarth C."/>
            <person name="Imamovic A."/>
            <person name="Ireland A."/>
            <person name="Larimer J."/>
            <person name="McCowan C."/>
            <person name="Murphy C."/>
            <person name="Pearson M."/>
            <person name="Poon T.W."/>
            <person name="Priest M."/>
            <person name="Roberts A."/>
            <person name="Saif S."/>
            <person name="Shea T."/>
            <person name="Sisk P."/>
            <person name="Sykes S."/>
            <person name="Wortman J."/>
            <person name="Nusbaum C."/>
            <person name="Birren B."/>
        </authorList>
    </citation>
    <scope>NUCLEOTIDE SEQUENCE [LARGE SCALE GENOMIC DNA]</scope>
    <source>
        <strain evidence="1 2">CBS 101466</strain>
    </source>
</reference>
<proteinExistence type="predicted"/>
<keyword evidence="2" id="KW-1185">Reference proteome</keyword>
<dbReference type="RefSeq" id="XP_008719419.1">
    <property type="nucleotide sequence ID" value="XM_008721197.1"/>
</dbReference>
<evidence type="ECO:0000313" key="2">
    <source>
        <dbReference type="Proteomes" id="UP000030752"/>
    </source>
</evidence>
<dbReference type="Proteomes" id="UP000030752">
    <property type="component" value="Unassembled WGS sequence"/>
</dbReference>
<protein>
    <submittedName>
        <fullName evidence="1">Uncharacterized protein</fullName>
    </submittedName>
</protein>
<dbReference type="VEuPathDB" id="FungiDB:HMPREF1541_06869"/>
<sequence>MQLRSNRAAGASTLWYLITSMHVSLSTSNHLWASRRLSQLPYGR</sequence>
<organism evidence="1 2">
    <name type="scientific">Cyphellophora europaea (strain CBS 101466)</name>
    <name type="common">Phialophora europaea</name>
    <dbReference type="NCBI Taxonomy" id="1220924"/>
    <lineage>
        <taxon>Eukaryota</taxon>
        <taxon>Fungi</taxon>
        <taxon>Dikarya</taxon>
        <taxon>Ascomycota</taxon>
        <taxon>Pezizomycotina</taxon>
        <taxon>Eurotiomycetes</taxon>
        <taxon>Chaetothyriomycetidae</taxon>
        <taxon>Chaetothyriales</taxon>
        <taxon>Cyphellophoraceae</taxon>
        <taxon>Cyphellophora</taxon>
    </lineage>
</organism>
<accession>W2RR87</accession>
<dbReference type="EMBL" id="KB822722">
    <property type="protein sequence ID" value="ETN38830.1"/>
    <property type="molecule type" value="Genomic_DNA"/>
</dbReference>
<name>W2RR87_CYPE1</name>
<evidence type="ECO:0000313" key="1">
    <source>
        <dbReference type="EMBL" id="ETN38830.1"/>
    </source>
</evidence>